<feature type="compositionally biased region" description="Basic and acidic residues" evidence="1">
    <location>
        <begin position="124"/>
        <end position="133"/>
    </location>
</feature>
<evidence type="ECO:0000313" key="2">
    <source>
        <dbReference type="EMBL" id="ORY27749.1"/>
    </source>
</evidence>
<feature type="compositionally biased region" description="Basic and acidic residues" evidence="1">
    <location>
        <begin position="194"/>
        <end position="216"/>
    </location>
</feature>
<feature type="compositionally biased region" description="Polar residues" evidence="1">
    <location>
        <begin position="18"/>
        <end position="28"/>
    </location>
</feature>
<protein>
    <submittedName>
        <fullName evidence="2">Uncharacterized protein</fullName>
    </submittedName>
</protein>
<dbReference type="InParanoid" id="A0A1Y2AYV2"/>
<feature type="region of interest" description="Disordered" evidence="1">
    <location>
        <begin position="316"/>
        <end position="348"/>
    </location>
</feature>
<dbReference type="OrthoDB" id="2138242at2759"/>
<gene>
    <name evidence="2" type="ORF">BCR39DRAFT_536941</name>
</gene>
<name>A0A1Y2AYV2_9TREE</name>
<proteinExistence type="predicted"/>
<reference evidence="2 3" key="1">
    <citation type="submission" date="2016-07" db="EMBL/GenBank/DDBJ databases">
        <title>Pervasive Adenine N6-methylation of Active Genes in Fungi.</title>
        <authorList>
            <consortium name="DOE Joint Genome Institute"/>
            <person name="Mondo S.J."/>
            <person name="Dannebaum R.O."/>
            <person name="Kuo R.C."/>
            <person name="Labutti K."/>
            <person name="Haridas S."/>
            <person name="Kuo A."/>
            <person name="Salamov A."/>
            <person name="Ahrendt S.R."/>
            <person name="Lipzen A."/>
            <person name="Sullivan W."/>
            <person name="Andreopoulos W.B."/>
            <person name="Clum A."/>
            <person name="Lindquist E."/>
            <person name="Daum C."/>
            <person name="Ramamoorthy G.K."/>
            <person name="Gryganskyi A."/>
            <person name="Culley D."/>
            <person name="Magnuson J.K."/>
            <person name="James T.Y."/>
            <person name="O'Malley M.A."/>
            <person name="Stajich J.E."/>
            <person name="Spatafora J.W."/>
            <person name="Visel A."/>
            <person name="Grigoriev I.V."/>
        </authorList>
    </citation>
    <scope>NUCLEOTIDE SEQUENCE [LARGE SCALE GENOMIC DNA]</scope>
    <source>
        <strain evidence="2 3">68-887.2</strain>
    </source>
</reference>
<feature type="compositionally biased region" description="Basic and acidic residues" evidence="1">
    <location>
        <begin position="69"/>
        <end position="83"/>
    </location>
</feature>
<feature type="region of interest" description="Disordered" evidence="1">
    <location>
        <begin position="440"/>
        <end position="483"/>
    </location>
</feature>
<evidence type="ECO:0000313" key="3">
    <source>
        <dbReference type="Proteomes" id="UP000193986"/>
    </source>
</evidence>
<comment type="caution">
    <text evidence="2">The sequence shown here is derived from an EMBL/GenBank/DDBJ whole genome shotgun (WGS) entry which is preliminary data.</text>
</comment>
<dbReference type="AlphaFoldDB" id="A0A1Y2AYV2"/>
<dbReference type="STRING" id="71784.A0A1Y2AYV2"/>
<feature type="region of interest" description="Disordered" evidence="1">
    <location>
        <begin position="1"/>
        <end position="139"/>
    </location>
</feature>
<organism evidence="2 3">
    <name type="scientific">Naematelia encephala</name>
    <dbReference type="NCBI Taxonomy" id="71784"/>
    <lineage>
        <taxon>Eukaryota</taxon>
        <taxon>Fungi</taxon>
        <taxon>Dikarya</taxon>
        <taxon>Basidiomycota</taxon>
        <taxon>Agaricomycotina</taxon>
        <taxon>Tremellomycetes</taxon>
        <taxon>Tremellales</taxon>
        <taxon>Naemateliaceae</taxon>
        <taxon>Naematelia</taxon>
    </lineage>
</organism>
<feature type="compositionally biased region" description="Pro residues" evidence="1">
    <location>
        <begin position="323"/>
        <end position="344"/>
    </location>
</feature>
<dbReference type="Proteomes" id="UP000193986">
    <property type="component" value="Unassembled WGS sequence"/>
</dbReference>
<keyword evidence="3" id="KW-1185">Reference proteome</keyword>
<sequence>MSSTRIGTTVLAPPQPSPNRTVHPTSSLRDPLPDATPPGRSRSGTPESPSDDYMRHPSRSGGRKKGRRERSGEESDEHASPRGDKRRRVKAANGTTSPHDPPRSARLGPSTLAPIKPIGFAASREARREEGDRSVPSPVVMGFDFKAIDGDQLKTVRDTISIKEQQQALIAQRRREVAASQPSTPKELTFKGWTPKESKDIGVGRRREKTRDKVERLSIVTSASEKDIVPGSKSAPLGHAPQLPSPRDPPSGSQTSVPHILPPISGYPNGMTDPRTAPIRRNGDEHEFARQQFYPRAAYPHPVPHTAHPRTIDRRNFTAPHHAGPPPNPNPNPNPNASASPPPQRDTFLQPFNQLYDLLHQTEQLRFDLQSLMHQCEQTYGTQRARMDEFKGTAAQARDLLGSLQASADSLKDMVRYEVGRGREGERREMDELKERIRVLEEGGRGREREVEHDKEKEVEVEKEKEKEKEKTSEIQDTMQVDN</sequence>
<dbReference type="EMBL" id="MCFC01000036">
    <property type="protein sequence ID" value="ORY27749.1"/>
    <property type="molecule type" value="Genomic_DNA"/>
</dbReference>
<accession>A0A1Y2AYV2</accession>
<evidence type="ECO:0000256" key="1">
    <source>
        <dbReference type="SAM" id="MobiDB-lite"/>
    </source>
</evidence>
<feature type="region of interest" description="Disordered" evidence="1">
    <location>
        <begin position="173"/>
        <end position="280"/>
    </location>
</feature>
<feature type="compositionally biased region" description="Basic residues" evidence="1">
    <location>
        <begin position="56"/>
        <end position="68"/>
    </location>
</feature>
<feature type="compositionally biased region" description="Basic and acidic residues" evidence="1">
    <location>
        <begin position="440"/>
        <end position="474"/>
    </location>
</feature>